<accession>A0A7W9BM86</accession>
<feature type="transmembrane region" description="Helical" evidence="1">
    <location>
        <begin position="33"/>
        <end position="51"/>
    </location>
</feature>
<feature type="transmembrane region" description="Helical" evidence="1">
    <location>
        <begin position="81"/>
        <end position="98"/>
    </location>
</feature>
<feature type="transmembrane region" description="Helical" evidence="1">
    <location>
        <begin position="6"/>
        <end position="26"/>
    </location>
</feature>
<evidence type="ECO:0000313" key="3">
    <source>
        <dbReference type="Proteomes" id="UP000535415"/>
    </source>
</evidence>
<dbReference type="Proteomes" id="UP000535415">
    <property type="component" value="Unassembled WGS sequence"/>
</dbReference>
<dbReference type="AlphaFoldDB" id="A0A7W9BM86"/>
<comment type="caution">
    <text evidence="2">The sequence shown here is derived from an EMBL/GenBank/DDBJ whole genome shotgun (WGS) entry which is preliminary data.</text>
</comment>
<organism evidence="2 3">
    <name type="scientific">Yoonia ponticola</name>
    <dbReference type="NCBI Taxonomy" id="1524255"/>
    <lineage>
        <taxon>Bacteria</taxon>
        <taxon>Pseudomonadati</taxon>
        <taxon>Pseudomonadota</taxon>
        <taxon>Alphaproteobacteria</taxon>
        <taxon>Rhodobacterales</taxon>
        <taxon>Paracoccaceae</taxon>
        <taxon>Yoonia</taxon>
    </lineage>
</organism>
<sequence>MILLAALIGAGLGGFAVLMMFHAGMLAERSGTAILLCAVALFYPVFAMQTLDFGNVALHLIIFIGFATLARFGFQRGTHLLAGGLIGHGILDIGLHVVGAPGPIWWPAMCGAFDIAAGAALVRLVQTGKAIA</sequence>
<evidence type="ECO:0000313" key="2">
    <source>
        <dbReference type="EMBL" id="MBB5723035.1"/>
    </source>
</evidence>
<feature type="transmembrane region" description="Helical" evidence="1">
    <location>
        <begin position="104"/>
        <end position="125"/>
    </location>
</feature>
<proteinExistence type="predicted"/>
<keyword evidence="1" id="KW-0472">Membrane</keyword>
<keyword evidence="1" id="KW-0812">Transmembrane</keyword>
<evidence type="ECO:0000256" key="1">
    <source>
        <dbReference type="SAM" id="Phobius"/>
    </source>
</evidence>
<name>A0A7W9BM86_9RHOB</name>
<dbReference type="RefSeq" id="WP_183529871.1">
    <property type="nucleotide sequence ID" value="NZ_JACIJM010000007.1"/>
</dbReference>
<keyword evidence="1" id="KW-1133">Transmembrane helix</keyword>
<feature type="transmembrane region" description="Helical" evidence="1">
    <location>
        <begin position="57"/>
        <end position="74"/>
    </location>
</feature>
<dbReference type="EMBL" id="JACIJM010000007">
    <property type="protein sequence ID" value="MBB5723035.1"/>
    <property type="molecule type" value="Genomic_DNA"/>
</dbReference>
<protein>
    <submittedName>
        <fullName evidence="2">Uncharacterized protein</fullName>
    </submittedName>
</protein>
<reference evidence="2 3" key="1">
    <citation type="submission" date="2020-08" db="EMBL/GenBank/DDBJ databases">
        <title>Genomic Encyclopedia of Type Strains, Phase IV (KMG-IV): sequencing the most valuable type-strain genomes for metagenomic binning, comparative biology and taxonomic classification.</title>
        <authorList>
            <person name="Goeker M."/>
        </authorList>
    </citation>
    <scope>NUCLEOTIDE SEQUENCE [LARGE SCALE GENOMIC DNA]</scope>
    <source>
        <strain evidence="2 3">DSM 101064</strain>
    </source>
</reference>
<gene>
    <name evidence="2" type="ORF">FHS72_002671</name>
</gene>
<keyword evidence="3" id="KW-1185">Reference proteome</keyword>